<dbReference type="EMBL" id="JBHTMY010000002">
    <property type="protein sequence ID" value="MFD1315275.1"/>
    <property type="molecule type" value="Genomic_DNA"/>
</dbReference>
<dbReference type="InterPro" id="IPR021309">
    <property type="entry name" value="YgaP-like_TM"/>
</dbReference>
<sequence>MTKNVGNTDKIIRYVLAVVALYFAYTCAVASPWNYLLYVVALIMVVTAVTGVCPLFSLFGINTCKIKK</sequence>
<dbReference type="Proteomes" id="UP001597201">
    <property type="component" value="Unassembled WGS sequence"/>
</dbReference>
<keyword evidence="4" id="KW-1185">Reference proteome</keyword>
<keyword evidence="1" id="KW-0812">Transmembrane</keyword>
<accession>A0ABW3Y1I9</accession>
<comment type="caution">
    <text evidence="3">The sequence shown here is derived from an EMBL/GenBank/DDBJ whole genome shotgun (WGS) entry which is preliminary data.</text>
</comment>
<gene>
    <name evidence="3" type="ORF">ACFQ39_06570</name>
</gene>
<organism evidence="3 4">
    <name type="scientific">Namhaeicola litoreus</name>
    <dbReference type="NCBI Taxonomy" id="1052145"/>
    <lineage>
        <taxon>Bacteria</taxon>
        <taxon>Pseudomonadati</taxon>
        <taxon>Bacteroidota</taxon>
        <taxon>Flavobacteriia</taxon>
        <taxon>Flavobacteriales</taxon>
        <taxon>Flavobacteriaceae</taxon>
        <taxon>Namhaeicola</taxon>
    </lineage>
</organism>
<keyword evidence="1" id="KW-1133">Transmembrane helix</keyword>
<evidence type="ECO:0000259" key="2">
    <source>
        <dbReference type="Pfam" id="PF11127"/>
    </source>
</evidence>
<evidence type="ECO:0000256" key="1">
    <source>
        <dbReference type="SAM" id="Phobius"/>
    </source>
</evidence>
<dbReference type="Pfam" id="PF11127">
    <property type="entry name" value="YgaP-like_TM"/>
    <property type="match status" value="1"/>
</dbReference>
<protein>
    <submittedName>
        <fullName evidence="3">DUF2892 domain-containing protein</fullName>
    </submittedName>
</protein>
<name>A0ABW3Y1I9_9FLAO</name>
<feature type="transmembrane region" description="Helical" evidence="1">
    <location>
        <begin position="37"/>
        <end position="61"/>
    </location>
</feature>
<dbReference type="RefSeq" id="WP_377177267.1">
    <property type="nucleotide sequence ID" value="NZ_JBHTMY010000002.1"/>
</dbReference>
<reference evidence="4" key="1">
    <citation type="journal article" date="2019" name="Int. J. Syst. Evol. Microbiol.">
        <title>The Global Catalogue of Microorganisms (GCM) 10K type strain sequencing project: providing services to taxonomists for standard genome sequencing and annotation.</title>
        <authorList>
            <consortium name="The Broad Institute Genomics Platform"/>
            <consortium name="The Broad Institute Genome Sequencing Center for Infectious Disease"/>
            <person name="Wu L."/>
            <person name="Ma J."/>
        </authorList>
    </citation>
    <scope>NUCLEOTIDE SEQUENCE [LARGE SCALE GENOMIC DNA]</scope>
    <source>
        <strain evidence="4">CCUG 61485</strain>
    </source>
</reference>
<evidence type="ECO:0000313" key="4">
    <source>
        <dbReference type="Proteomes" id="UP001597201"/>
    </source>
</evidence>
<feature type="domain" description="Inner membrane protein YgaP-like transmembrane" evidence="2">
    <location>
        <begin position="1"/>
        <end position="66"/>
    </location>
</feature>
<evidence type="ECO:0000313" key="3">
    <source>
        <dbReference type="EMBL" id="MFD1315275.1"/>
    </source>
</evidence>
<keyword evidence="1" id="KW-0472">Membrane</keyword>
<feature type="transmembrane region" description="Helical" evidence="1">
    <location>
        <begin position="12"/>
        <end position="31"/>
    </location>
</feature>
<proteinExistence type="predicted"/>